<gene>
    <name evidence="1" type="ORF">DSO57_1032628</name>
</gene>
<evidence type="ECO:0000313" key="2">
    <source>
        <dbReference type="Proteomes" id="UP001165960"/>
    </source>
</evidence>
<comment type="caution">
    <text evidence="1">The sequence shown here is derived from an EMBL/GenBank/DDBJ whole genome shotgun (WGS) entry which is preliminary data.</text>
</comment>
<dbReference type="EMBL" id="QTSX02003797">
    <property type="protein sequence ID" value="KAJ9068052.1"/>
    <property type="molecule type" value="Genomic_DNA"/>
</dbReference>
<reference evidence="1" key="1">
    <citation type="submission" date="2022-04" db="EMBL/GenBank/DDBJ databases">
        <title>Genome of the entomopathogenic fungus Entomophthora muscae.</title>
        <authorList>
            <person name="Elya C."/>
            <person name="Lovett B.R."/>
            <person name="Lee E."/>
            <person name="Macias A.M."/>
            <person name="Hajek A.E."/>
            <person name="De Bivort B.L."/>
            <person name="Kasson M.T."/>
            <person name="De Fine Licht H.H."/>
            <person name="Stajich J.E."/>
        </authorList>
    </citation>
    <scope>NUCLEOTIDE SEQUENCE</scope>
    <source>
        <strain evidence="1">Berkeley</strain>
    </source>
</reference>
<proteinExistence type="predicted"/>
<accession>A0ACC2T0I1</accession>
<name>A0ACC2T0I1_9FUNG</name>
<evidence type="ECO:0000313" key="1">
    <source>
        <dbReference type="EMBL" id="KAJ9068052.1"/>
    </source>
</evidence>
<protein>
    <submittedName>
        <fullName evidence="1">Uncharacterized protein</fullName>
    </submittedName>
</protein>
<keyword evidence="2" id="KW-1185">Reference proteome</keyword>
<sequence length="130" mass="14020">MEGKVFQSQNVRNIPDTYSCVTNKLSPAINVKVPATTKQTSDATKHIYTSTMQKPATTKLSPAVNVQAPATANQTSAAIKQIHVATTQKSATTKLLPAVKVQAPAMAKKMHTATTPQDVTHCQRADVRRH</sequence>
<organism evidence="1 2">
    <name type="scientific">Entomophthora muscae</name>
    <dbReference type="NCBI Taxonomy" id="34485"/>
    <lineage>
        <taxon>Eukaryota</taxon>
        <taxon>Fungi</taxon>
        <taxon>Fungi incertae sedis</taxon>
        <taxon>Zoopagomycota</taxon>
        <taxon>Entomophthoromycotina</taxon>
        <taxon>Entomophthoromycetes</taxon>
        <taxon>Entomophthorales</taxon>
        <taxon>Entomophthoraceae</taxon>
        <taxon>Entomophthora</taxon>
    </lineage>
</organism>
<dbReference type="Proteomes" id="UP001165960">
    <property type="component" value="Unassembled WGS sequence"/>
</dbReference>